<dbReference type="Proteomes" id="UP000014809">
    <property type="component" value="Chromosome"/>
</dbReference>
<dbReference type="AlphaFoldDB" id="S4XCA8"/>
<dbReference type="EMBL" id="CP003696">
    <property type="protein sequence ID" value="AGP30124.1"/>
    <property type="molecule type" value="Genomic_DNA"/>
</dbReference>
<gene>
    <name evidence="1" type="ORF">A606_02355</name>
</gene>
<dbReference type="RefSeq" id="WP_020440489.1">
    <property type="nucleotide sequence ID" value="NC_021663.1"/>
</dbReference>
<name>S4XCA8_9CORY</name>
<accession>S4XCA8</accession>
<sequence length="147" mass="16078">MTYADFVRWKRGDMDDQFAIRVLSKCTRDATISEDPVAFHADPGTTGHDGWDRAVRGTAALTARICGIEAPAWTSPQGTGPLFDPGGTLARWLFVAYIETPIELRRHGVILPRSSLMTLGGRSLEPTAVEVWSMSAFLGGRLVESGW</sequence>
<evidence type="ECO:0000313" key="1">
    <source>
        <dbReference type="EMBL" id="AGP30124.1"/>
    </source>
</evidence>
<dbReference type="STRING" id="1200352.A606_02355"/>
<evidence type="ECO:0000313" key="2">
    <source>
        <dbReference type="Proteomes" id="UP000014809"/>
    </source>
</evidence>
<organism evidence="1 2">
    <name type="scientific">Corynebacterium terpenotabidum Y-11</name>
    <dbReference type="NCBI Taxonomy" id="1200352"/>
    <lineage>
        <taxon>Bacteria</taxon>
        <taxon>Bacillati</taxon>
        <taxon>Actinomycetota</taxon>
        <taxon>Actinomycetes</taxon>
        <taxon>Mycobacteriales</taxon>
        <taxon>Corynebacteriaceae</taxon>
        <taxon>Corynebacterium</taxon>
    </lineage>
</organism>
<dbReference type="PATRIC" id="fig|1200352.3.peg.473"/>
<reference evidence="1 2" key="1">
    <citation type="submission" date="2012-06" db="EMBL/GenBank/DDBJ databases">
        <title>Complete genome sequence of Corynebacterium terpenotabidum Y-11 (=DSM 44721).</title>
        <authorList>
            <person name="Ruckert C."/>
            <person name="Albersmeier A."/>
            <person name="Al-Dilaimi A."/>
            <person name="Szczepanowski R."/>
            <person name="Kalinowski J."/>
        </authorList>
    </citation>
    <scope>NUCLEOTIDE SEQUENCE [LARGE SCALE GENOMIC DNA]</scope>
    <source>
        <strain evidence="1 2">Y-11</strain>
    </source>
</reference>
<keyword evidence="2" id="KW-1185">Reference proteome</keyword>
<dbReference type="HOGENOM" id="CLU_1764956_0_0_11"/>
<protein>
    <submittedName>
        <fullName evidence="1">Uncharacterized protein</fullName>
    </submittedName>
</protein>
<dbReference type="KEGG" id="cter:A606_02355"/>
<proteinExistence type="predicted"/>